<accession>B4H7B4</accession>
<feature type="transmembrane region" description="Helical" evidence="1">
    <location>
        <begin position="119"/>
        <end position="145"/>
    </location>
</feature>
<protein>
    <submittedName>
        <fullName evidence="2">GL13230</fullName>
    </submittedName>
</protein>
<feature type="transmembrane region" description="Helical" evidence="1">
    <location>
        <begin position="79"/>
        <end position="98"/>
    </location>
</feature>
<keyword evidence="1" id="KW-1133">Transmembrane helix</keyword>
<dbReference type="AlphaFoldDB" id="B4H7B4"/>
<feature type="transmembrane region" description="Helical" evidence="1">
    <location>
        <begin position="5"/>
        <end position="24"/>
    </location>
</feature>
<dbReference type="OMA" id="CKYTAIC"/>
<keyword evidence="1" id="KW-0812">Transmembrane</keyword>
<evidence type="ECO:0000313" key="3">
    <source>
        <dbReference type="Proteomes" id="UP000008744"/>
    </source>
</evidence>
<reference evidence="2 3" key="1">
    <citation type="journal article" date="2007" name="Nature">
        <title>Evolution of genes and genomes on the Drosophila phylogeny.</title>
        <authorList>
            <consortium name="Drosophila 12 Genomes Consortium"/>
            <person name="Clark A.G."/>
            <person name="Eisen M.B."/>
            <person name="Smith D.R."/>
            <person name="Bergman C.M."/>
            <person name="Oliver B."/>
            <person name="Markow T.A."/>
            <person name="Kaufman T.C."/>
            <person name="Kellis M."/>
            <person name="Gelbart W."/>
            <person name="Iyer V.N."/>
            <person name="Pollard D.A."/>
            <person name="Sackton T.B."/>
            <person name="Larracuente A.M."/>
            <person name="Singh N.D."/>
            <person name="Abad J.P."/>
            <person name="Abt D.N."/>
            <person name="Adryan B."/>
            <person name="Aguade M."/>
            <person name="Akashi H."/>
            <person name="Anderson W.W."/>
            <person name="Aquadro C.F."/>
            <person name="Ardell D.H."/>
            <person name="Arguello R."/>
            <person name="Artieri C.G."/>
            <person name="Barbash D.A."/>
            <person name="Barker D."/>
            <person name="Barsanti P."/>
            <person name="Batterham P."/>
            <person name="Batzoglou S."/>
            <person name="Begun D."/>
            <person name="Bhutkar A."/>
            <person name="Blanco E."/>
            <person name="Bosak S.A."/>
            <person name="Bradley R.K."/>
            <person name="Brand A.D."/>
            <person name="Brent M.R."/>
            <person name="Brooks A.N."/>
            <person name="Brown R.H."/>
            <person name="Butlin R.K."/>
            <person name="Caggese C."/>
            <person name="Calvi B.R."/>
            <person name="Bernardo de Carvalho A."/>
            <person name="Caspi A."/>
            <person name="Castrezana S."/>
            <person name="Celniker S.E."/>
            <person name="Chang J.L."/>
            <person name="Chapple C."/>
            <person name="Chatterji S."/>
            <person name="Chinwalla A."/>
            <person name="Civetta A."/>
            <person name="Clifton S.W."/>
            <person name="Comeron J.M."/>
            <person name="Costello J.C."/>
            <person name="Coyne J.A."/>
            <person name="Daub J."/>
            <person name="David R.G."/>
            <person name="Delcher A.L."/>
            <person name="Delehaunty K."/>
            <person name="Do C.B."/>
            <person name="Ebling H."/>
            <person name="Edwards K."/>
            <person name="Eickbush T."/>
            <person name="Evans J.D."/>
            <person name="Filipski A."/>
            <person name="Findeiss S."/>
            <person name="Freyhult E."/>
            <person name="Fulton L."/>
            <person name="Fulton R."/>
            <person name="Garcia A.C."/>
            <person name="Gardiner A."/>
            <person name="Garfield D.A."/>
            <person name="Garvin B.E."/>
            <person name="Gibson G."/>
            <person name="Gilbert D."/>
            <person name="Gnerre S."/>
            <person name="Godfrey J."/>
            <person name="Good R."/>
            <person name="Gotea V."/>
            <person name="Gravely B."/>
            <person name="Greenberg A.J."/>
            <person name="Griffiths-Jones S."/>
            <person name="Gross S."/>
            <person name="Guigo R."/>
            <person name="Gustafson E.A."/>
            <person name="Haerty W."/>
            <person name="Hahn M.W."/>
            <person name="Halligan D.L."/>
            <person name="Halpern A.L."/>
            <person name="Halter G.M."/>
            <person name="Han M.V."/>
            <person name="Heger A."/>
            <person name="Hillier L."/>
            <person name="Hinrichs A.S."/>
            <person name="Holmes I."/>
            <person name="Hoskins R.A."/>
            <person name="Hubisz M.J."/>
            <person name="Hultmark D."/>
            <person name="Huntley M.A."/>
            <person name="Jaffe D.B."/>
            <person name="Jagadeeshan S."/>
            <person name="Jeck W.R."/>
            <person name="Johnson J."/>
            <person name="Jones C.D."/>
            <person name="Jordan W.C."/>
            <person name="Karpen G.H."/>
            <person name="Kataoka E."/>
            <person name="Keightley P.D."/>
            <person name="Kheradpour P."/>
            <person name="Kirkness E.F."/>
            <person name="Koerich L.B."/>
            <person name="Kristiansen K."/>
            <person name="Kudrna D."/>
            <person name="Kulathinal R.J."/>
            <person name="Kumar S."/>
            <person name="Kwok R."/>
            <person name="Lander E."/>
            <person name="Langley C.H."/>
            <person name="Lapoint R."/>
            <person name="Lazzaro B.P."/>
            <person name="Lee S.J."/>
            <person name="Levesque L."/>
            <person name="Li R."/>
            <person name="Lin C.F."/>
            <person name="Lin M.F."/>
            <person name="Lindblad-Toh K."/>
            <person name="Llopart A."/>
            <person name="Long M."/>
            <person name="Low L."/>
            <person name="Lozovsky E."/>
            <person name="Lu J."/>
            <person name="Luo M."/>
            <person name="Machado C.A."/>
            <person name="Makalowski W."/>
            <person name="Marzo M."/>
            <person name="Matsuda M."/>
            <person name="Matzkin L."/>
            <person name="McAllister B."/>
            <person name="McBride C.S."/>
            <person name="McKernan B."/>
            <person name="McKernan K."/>
            <person name="Mendez-Lago M."/>
            <person name="Minx P."/>
            <person name="Mollenhauer M.U."/>
            <person name="Montooth K."/>
            <person name="Mount S.M."/>
            <person name="Mu X."/>
            <person name="Myers E."/>
            <person name="Negre B."/>
            <person name="Newfeld S."/>
            <person name="Nielsen R."/>
            <person name="Noor M.A."/>
            <person name="O'Grady P."/>
            <person name="Pachter L."/>
            <person name="Papaceit M."/>
            <person name="Parisi M.J."/>
            <person name="Parisi M."/>
            <person name="Parts L."/>
            <person name="Pedersen J.S."/>
            <person name="Pesole G."/>
            <person name="Phillippy A.M."/>
            <person name="Ponting C.P."/>
            <person name="Pop M."/>
            <person name="Porcelli D."/>
            <person name="Powell J.R."/>
            <person name="Prohaska S."/>
            <person name="Pruitt K."/>
            <person name="Puig M."/>
            <person name="Quesneville H."/>
            <person name="Ram K.R."/>
            <person name="Rand D."/>
            <person name="Rasmussen M.D."/>
            <person name="Reed L.K."/>
            <person name="Reenan R."/>
            <person name="Reily A."/>
            <person name="Remington K.A."/>
            <person name="Rieger T.T."/>
            <person name="Ritchie M.G."/>
            <person name="Robin C."/>
            <person name="Rogers Y.H."/>
            <person name="Rohde C."/>
            <person name="Rozas J."/>
            <person name="Rubenfield M.J."/>
            <person name="Ruiz A."/>
            <person name="Russo S."/>
            <person name="Salzberg S.L."/>
            <person name="Sanchez-Gracia A."/>
            <person name="Saranga D.J."/>
            <person name="Sato H."/>
            <person name="Schaeffer S.W."/>
            <person name="Schatz M.C."/>
            <person name="Schlenke T."/>
            <person name="Schwartz R."/>
            <person name="Segarra C."/>
            <person name="Singh R.S."/>
            <person name="Sirot L."/>
            <person name="Sirota M."/>
            <person name="Sisneros N.B."/>
            <person name="Smith C.D."/>
            <person name="Smith T.F."/>
            <person name="Spieth J."/>
            <person name="Stage D.E."/>
            <person name="Stark A."/>
            <person name="Stephan W."/>
            <person name="Strausberg R.L."/>
            <person name="Strempel S."/>
            <person name="Sturgill D."/>
            <person name="Sutton G."/>
            <person name="Sutton G.G."/>
            <person name="Tao W."/>
            <person name="Teichmann S."/>
            <person name="Tobari Y.N."/>
            <person name="Tomimura Y."/>
            <person name="Tsolas J.M."/>
            <person name="Valente V.L."/>
            <person name="Venter E."/>
            <person name="Venter J.C."/>
            <person name="Vicario S."/>
            <person name="Vieira F.G."/>
            <person name="Vilella A.J."/>
            <person name="Villasante A."/>
            <person name="Walenz B."/>
            <person name="Wang J."/>
            <person name="Wasserman M."/>
            <person name="Watts T."/>
            <person name="Wilson D."/>
            <person name="Wilson R.K."/>
            <person name="Wing R.A."/>
            <person name="Wolfner M.F."/>
            <person name="Wong A."/>
            <person name="Wong G.K."/>
            <person name="Wu C.I."/>
            <person name="Wu G."/>
            <person name="Yamamoto D."/>
            <person name="Yang H.P."/>
            <person name="Yang S.P."/>
            <person name="Yorke J.A."/>
            <person name="Yoshida K."/>
            <person name="Zdobnov E."/>
            <person name="Zhang P."/>
            <person name="Zhang Y."/>
            <person name="Zimin A.V."/>
            <person name="Baldwin J."/>
            <person name="Abdouelleil A."/>
            <person name="Abdulkadir J."/>
            <person name="Abebe A."/>
            <person name="Abera B."/>
            <person name="Abreu J."/>
            <person name="Acer S.C."/>
            <person name="Aftuck L."/>
            <person name="Alexander A."/>
            <person name="An P."/>
            <person name="Anderson E."/>
            <person name="Anderson S."/>
            <person name="Arachi H."/>
            <person name="Azer M."/>
            <person name="Bachantsang P."/>
            <person name="Barry A."/>
            <person name="Bayul T."/>
            <person name="Berlin A."/>
            <person name="Bessette D."/>
            <person name="Bloom T."/>
            <person name="Blye J."/>
            <person name="Boguslavskiy L."/>
            <person name="Bonnet C."/>
            <person name="Boukhgalter B."/>
            <person name="Bourzgui I."/>
            <person name="Brown A."/>
            <person name="Cahill P."/>
            <person name="Channer S."/>
            <person name="Cheshatsang Y."/>
            <person name="Chuda L."/>
            <person name="Citroen M."/>
            <person name="Collymore A."/>
            <person name="Cooke P."/>
            <person name="Costello M."/>
            <person name="D'Aco K."/>
            <person name="Daza R."/>
            <person name="De Haan G."/>
            <person name="DeGray S."/>
            <person name="DeMaso C."/>
            <person name="Dhargay N."/>
            <person name="Dooley K."/>
            <person name="Dooley E."/>
            <person name="Doricent M."/>
            <person name="Dorje P."/>
            <person name="Dorjee K."/>
            <person name="Dupes A."/>
            <person name="Elong R."/>
            <person name="Falk J."/>
            <person name="Farina A."/>
            <person name="Faro S."/>
            <person name="Ferguson D."/>
            <person name="Fisher S."/>
            <person name="Foley C.D."/>
            <person name="Franke A."/>
            <person name="Friedrich D."/>
            <person name="Gadbois L."/>
            <person name="Gearin G."/>
            <person name="Gearin C.R."/>
            <person name="Giannoukos G."/>
            <person name="Goode T."/>
            <person name="Graham J."/>
            <person name="Grandbois E."/>
            <person name="Grewal S."/>
            <person name="Gyaltsen K."/>
            <person name="Hafez N."/>
            <person name="Hagos B."/>
            <person name="Hall J."/>
            <person name="Henson C."/>
            <person name="Hollinger A."/>
            <person name="Honan T."/>
            <person name="Huard M.D."/>
            <person name="Hughes L."/>
            <person name="Hurhula B."/>
            <person name="Husby M.E."/>
            <person name="Kamat A."/>
            <person name="Kanga B."/>
            <person name="Kashin S."/>
            <person name="Khazanovich D."/>
            <person name="Kisner P."/>
            <person name="Lance K."/>
            <person name="Lara M."/>
            <person name="Lee W."/>
            <person name="Lennon N."/>
            <person name="Letendre F."/>
            <person name="LeVine R."/>
            <person name="Lipovsky A."/>
            <person name="Liu X."/>
            <person name="Liu J."/>
            <person name="Liu S."/>
            <person name="Lokyitsang T."/>
            <person name="Lokyitsang Y."/>
            <person name="Lubonja R."/>
            <person name="Lui A."/>
            <person name="MacDonald P."/>
            <person name="Magnisalis V."/>
            <person name="Maru K."/>
            <person name="Matthews C."/>
            <person name="McCusker W."/>
            <person name="McDonough S."/>
            <person name="Mehta T."/>
            <person name="Meldrim J."/>
            <person name="Meneus L."/>
            <person name="Mihai O."/>
            <person name="Mihalev A."/>
            <person name="Mihova T."/>
            <person name="Mittelman R."/>
            <person name="Mlenga V."/>
            <person name="Montmayeur A."/>
            <person name="Mulrain L."/>
            <person name="Navidi A."/>
            <person name="Naylor J."/>
            <person name="Negash T."/>
            <person name="Nguyen T."/>
            <person name="Nguyen N."/>
            <person name="Nicol R."/>
            <person name="Norbu C."/>
            <person name="Norbu N."/>
            <person name="Novod N."/>
            <person name="O'Neill B."/>
            <person name="Osman S."/>
            <person name="Markiewicz E."/>
            <person name="Oyono O.L."/>
            <person name="Patti C."/>
            <person name="Phunkhang P."/>
            <person name="Pierre F."/>
            <person name="Priest M."/>
            <person name="Raghuraman S."/>
            <person name="Rege F."/>
            <person name="Reyes R."/>
            <person name="Rise C."/>
            <person name="Rogov P."/>
            <person name="Ross K."/>
            <person name="Ryan E."/>
            <person name="Settipalli S."/>
            <person name="Shea T."/>
            <person name="Sherpa N."/>
            <person name="Shi L."/>
            <person name="Shih D."/>
            <person name="Sparrow T."/>
            <person name="Spaulding J."/>
            <person name="Stalker J."/>
            <person name="Stange-Thomann N."/>
            <person name="Stavropoulos S."/>
            <person name="Stone C."/>
            <person name="Strader C."/>
            <person name="Tesfaye S."/>
            <person name="Thomson T."/>
            <person name="Thoulutsang Y."/>
            <person name="Thoulutsang D."/>
            <person name="Topham K."/>
            <person name="Topping I."/>
            <person name="Tsamla T."/>
            <person name="Vassiliev H."/>
            <person name="Vo A."/>
            <person name="Wangchuk T."/>
            <person name="Wangdi T."/>
            <person name="Weiand M."/>
            <person name="Wilkinson J."/>
            <person name="Wilson A."/>
            <person name="Yadav S."/>
            <person name="Young G."/>
            <person name="Yu Q."/>
            <person name="Zembek L."/>
            <person name="Zhong D."/>
            <person name="Zimmer A."/>
            <person name="Zwirko Z."/>
            <person name="Jaffe D.B."/>
            <person name="Alvarez P."/>
            <person name="Brockman W."/>
            <person name="Butler J."/>
            <person name="Chin C."/>
            <person name="Gnerre S."/>
            <person name="Grabherr M."/>
            <person name="Kleber M."/>
            <person name="Mauceli E."/>
            <person name="MacCallum I."/>
        </authorList>
    </citation>
    <scope>NUCLEOTIDE SEQUENCE [LARGE SCALE GENOMIC DNA]</scope>
    <source>
        <strain evidence="3">MSH-3 / Tucson 14011-0111.49</strain>
    </source>
</reference>
<sequence length="158" mass="18755">MLKYFLEIVITFLVLLGLWCTLLYPSVHPDTQWDYPTFEIKIDNVREAFQEACKYTAICSLVLRYLPATVHLVFDKYPWTYALAYMLHTAYFYGKSCYRMMTMWPLSSLLESESFKEAYTYMALLFLLQHLTAVGLNSMLCFILHSQHRPGLRWRLFC</sequence>
<dbReference type="HOGENOM" id="CLU_1671159_0_0_1"/>
<evidence type="ECO:0000313" key="2">
    <source>
        <dbReference type="EMBL" id="EDW33720.1"/>
    </source>
</evidence>
<name>B4H7B4_DROPE</name>
<proteinExistence type="predicted"/>
<keyword evidence="1" id="KW-0472">Membrane</keyword>
<evidence type="ECO:0000256" key="1">
    <source>
        <dbReference type="SAM" id="Phobius"/>
    </source>
</evidence>
<dbReference type="Proteomes" id="UP000008744">
    <property type="component" value="Unassembled WGS sequence"/>
</dbReference>
<organism evidence="3">
    <name type="scientific">Drosophila persimilis</name>
    <name type="common">Fruit fly</name>
    <dbReference type="NCBI Taxonomy" id="7234"/>
    <lineage>
        <taxon>Eukaryota</taxon>
        <taxon>Metazoa</taxon>
        <taxon>Ecdysozoa</taxon>
        <taxon>Arthropoda</taxon>
        <taxon>Hexapoda</taxon>
        <taxon>Insecta</taxon>
        <taxon>Pterygota</taxon>
        <taxon>Neoptera</taxon>
        <taxon>Endopterygota</taxon>
        <taxon>Diptera</taxon>
        <taxon>Brachycera</taxon>
        <taxon>Muscomorpha</taxon>
        <taxon>Ephydroidea</taxon>
        <taxon>Drosophilidae</taxon>
        <taxon>Drosophila</taxon>
        <taxon>Sophophora</taxon>
    </lineage>
</organism>
<keyword evidence="3" id="KW-1185">Reference proteome</keyword>
<dbReference type="EMBL" id="CH479217">
    <property type="protein sequence ID" value="EDW33720.1"/>
    <property type="molecule type" value="Genomic_DNA"/>
</dbReference>
<gene>
    <name evidence="2" type="primary">Dper\GL13230</name>
    <name evidence="2" type="ORF">Dper_GL13230</name>
</gene>